<dbReference type="NCBIfam" id="NF000586">
    <property type="entry name" value="PRK00011.1"/>
    <property type="match status" value="1"/>
</dbReference>
<comment type="subunit">
    <text evidence="4">Homodimer.</text>
</comment>
<comment type="function">
    <text evidence="4">Catalyzes the reversible interconversion of serine and glycine with tetrahydrofolate (THF) serving as the one-carbon carrier. This reaction serves as the major source of one-carbon groups required for the biosynthesis of purines, thymidylate, methionine, and other important biomolecules. Also exhibits THF-independent aldolase activity toward beta-hydroxyamino acids, producing glycine and aldehydes, via a retro-aldol mechanism.</text>
</comment>
<comment type="catalytic activity">
    <reaction evidence="4">
        <text>(6R)-5,10-methylene-5,6,7,8-tetrahydrofolate + glycine + H2O = (6S)-5,6,7,8-tetrahydrofolate + L-serine</text>
        <dbReference type="Rhea" id="RHEA:15481"/>
        <dbReference type="ChEBI" id="CHEBI:15377"/>
        <dbReference type="ChEBI" id="CHEBI:15636"/>
        <dbReference type="ChEBI" id="CHEBI:33384"/>
        <dbReference type="ChEBI" id="CHEBI:57305"/>
        <dbReference type="ChEBI" id="CHEBI:57453"/>
        <dbReference type="EC" id="2.1.2.1"/>
    </reaction>
</comment>
<dbReference type="InterPro" id="IPR015424">
    <property type="entry name" value="PyrdxlP-dep_Trfase"/>
</dbReference>
<dbReference type="GO" id="GO:0008168">
    <property type="term" value="F:methyltransferase activity"/>
    <property type="evidence" value="ECO:0007669"/>
    <property type="project" value="UniProtKB-KW"/>
</dbReference>
<feature type="domain" description="Serine hydroxymethyltransferase-like" evidence="6">
    <location>
        <begin position="18"/>
        <end position="402"/>
    </location>
</feature>
<dbReference type="EMBL" id="BIXY01000058">
    <property type="protein sequence ID" value="GCF10050.1"/>
    <property type="molecule type" value="Genomic_DNA"/>
</dbReference>
<reference evidence="7 8" key="1">
    <citation type="submission" date="2019-01" db="EMBL/GenBank/DDBJ databases">
        <title>Draft genome sequence of Dictyobacter sp. Uno17.</title>
        <authorList>
            <person name="Wang C.M."/>
            <person name="Zheng Y."/>
            <person name="Sakai Y."/>
            <person name="Abe K."/>
            <person name="Yokota A."/>
            <person name="Yabe S."/>
        </authorList>
    </citation>
    <scope>NUCLEOTIDE SEQUENCE [LARGE SCALE GENOMIC DNA]</scope>
    <source>
        <strain evidence="7 8">Uno17</strain>
    </source>
</reference>
<keyword evidence="4" id="KW-0028">Amino-acid biosynthesis</keyword>
<dbReference type="HAMAP" id="MF_00051">
    <property type="entry name" value="SHMT"/>
    <property type="match status" value="1"/>
</dbReference>
<organism evidence="7 8">
    <name type="scientific">Dictyobacter arantiisoli</name>
    <dbReference type="NCBI Taxonomy" id="2014874"/>
    <lineage>
        <taxon>Bacteria</taxon>
        <taxon>Bacillati</taxon>
        <taxon>Chloroflexota</taxon>
        <taxon>Ktedonobacteria</taxon>
        <taxon>Ktedonobacterales</taxon>
        <taxon>Dictyobacteraceae</taxon>
        <taxon>Dictyobacter</taxon>
    </lineage>
</organism>
<dbReference type="RefSeq" id="WP_149402955.1">
    <property type="nucleotide sequence ID" value="NZ_BIXY01000058.1"/>
</dbReference>
<comment type="caution">
    <text evidence="7">The sequence shown here is derived from an EMBL/GenBank/DDBJ whole genome shotgun (WGS) entry which is preliminary data.</text>
</comment>
<feature type="modified residue" description="N6-(pyridoxal phosphate)lysine" evidence="4 5">
    <location>
        <position position="238"/>
    </location>
</feature>
<keyword evidence="8" id="KW-1185">Reference proteome</keyword>
<dbReference type="AlphaFoldDB" id="A0A5A5TEQ7"/>
<comment type="subcellular location">
    <subcellularLocation>
        <location evidence="4">Cytoplasm</location>
    </subcellularLocation>
</comment>
<dbReference type="GO" id="GO:0004372">
    <property type="term" value="F:glycine hydroxymethyltransferase activity"/>
    <property type="evidence" value="ECO:0007669"/>
    <property type="project" value="UniProtKB-UniRule"/>
</dbReference>
<dbReference type="Gene3D" id="3.90.1150.10">
    <property type="entry name" value="Aspartate Aminotransferase, domain 1"/>
    <property type="match status" value="1"/>
</dbReference>
<dbReference type="Gene3D" id="3.40.640.10">
    <property type="entry name" value="Type I PLP-dependent aspartate aminotransferase-like (Major domain)"/>
    <property type="match status" value="1"/>
</dbReference>
<keyword evidence="7" id="KW-0489">Methyltransferase</keyword>
<dbReference type="InterPro" id="IPR049943">
    <property type="entry name" value="Ser_HO-MeTrfase-like"/>
</dbReference>
<dbReference type="EC" id="2.1.2.1" evidence="4"/>
<protein>
    <recommendedName>
        <fullName evidence="4">Serine hydroxymethyltransferase</fullName>
        <shortName evidence="4">SHMT</shortName>
        <shortName evidence="4">Serine methylase</shortName>
        <ecNumber evidence="4">2.1.2.1</ecNumber>
    </recommendedName>
</protein>
<feature type="binding site" evidence="4">
    <location>
        <position position="130"/>
    </location>
    <ligand>
        <name>(6S)-5,6,7,8-tetrahydrofolate</name>
        <dbReference type="ChEBI" id="CHEBI:57453"/>
    </ligand>
</feature>
<dbReference type="UniPathway" id="UPA00288">
    <property type="reaction ID" value="UER01023"/>
</dbReference>
<dbReference type="GO" id="GO:0019264">
    <property type="term" value="P:glycine biosynthetic process from serine"/>
    <property type="evidence" value="ECO:0007669"/>
    <property type="project" value="UniProtKB-UniRule"/>
</dbReference>
<dbReference type="InterPro" id="IPR015422">
    <property type="entry name" value="PyrdxlP-dep_Trfase_small"/>
</dbReference>
<dbReference type="GO" id="GO:0030170">
    <property type="term" value="F:pyridoxal phosphate binding"/>
    <property type="evidence" value="ECO:0007669"/>
    <property type="project" value="UniProtKB-UniRule"/>
</dbReference>
<evidence type="ECO:0000259" key="6">
    <source>
        <dbReference type="Pfam" id="PF00464"/>
    </source>
</evidence>
<keyword evidence="4 7" id="KW-0808">Transferase</keyword>
<comment type="pathway">
    <text evidence="4">Amino-acid biosynthesis; glycine biosynthesis; glycine from L-serine: step 1/1.</text>
</comment>
<evidence type="ECO:0000256" key="3">
    <source>
        <dbReference type="ARBA" id="ARBA00022898"/>
    </source>
</evidence>
<evidence type="ECO:0000256" key="1">
    <source>
        <dbReference type="ARBA" id="ARBA00001933"/>
    </source>
</evidence>
<dbReference type="Pfam" id="PF00464">
    <property type="entry name" value="SHMT"/>
    <property type="match status" value="1"/>
</dbReference>
<dbReference type="PIRSF" id="PIRSF000412">
    <property type="entry name" value="SHMT"/>
    <property type="match status" value="1"/>
</dbReference>
<dbReference type="CDD" id="cd00378">
    <property type="entry name" value="SHMT"/>
    <property type="match status" value="1"/>
</dbReference>
<accession>A0A5A5TEQ7</accession>
<dbReference type="PANTHER" id="PTHR11680:SF35">
    <property type="entry name" value="SERINE HYDROXYMETHYLTRANSFERASE 1"/>
    <property type="match status" value="1"/>
</dbReference>
<dbReference type="GO" id="GO:0035999">
    <property type="term" value="P:tetrahydrofolate interconversion"/>
    <property type="evidence" value="ECO:0007669"/>
    <property type="project" value="UniProtKB-UniRule"/>
</dbReference>
<feature type="site" description="Plays an important role in substrate specificity" evidence="4">
    <location>
        <position position="237"/>
    </location>
</feature>
<evidence type="ECO:0000256" key="4">
    <source>
        <dbReference type="HAMAP-Rule" id="MF_00051"/>
    </source>
</evidence>
<keyword evidence="4" id="KW-0554">One-carbon metabolism</keyword>
<sequence>MDKTILTQFVREGIEQLYQEDPTLYELLEQEYRRQTNVLTMVAASSVVDPSVLACEGFVASNVTAEGYPAARLHAGCEVVDKIERLAIERAKKAFGAQYANVQSHSASSANQSVMFSLLKPGDTILGMSLNAGGHFTHGAKSSVSGQYFNAVSYGLDEEGFIDYEEVDCLAKEHRPKLLICGATAYPRTIDFRRFRRIADDVGAILLADVSHIAGLIVVGEHPSPIDYAHITTTCTHKQLYGPRGGLILLGQDYNSLIPGGRRTFTETIQQSIFPLVQGAPNMNAIAAKARALAYVMTPEFKEVARRIVTDAKSMAKNFVEKGYTVFTGGTDNHLILLNILVNGMTGGVAERALEECNIIVNKTRIRGDEQTGSVMSGIRIGTNSLALRRMERSEMGQCTTLIDTVLSSLTVLNEREYVLDAGVKERVRNDVQELCQRFPIPCYPLAPTPAYIREES</sequence>
<evidence type="ECO:0000256" key="5">
    <source>
        <dbReference type="PIRSR" id="PIRSR000412-50"/>
    </source>
</evidence>
<comment type="cofactor">
    <cofactor evidence="1 4 5">
        <name>pyridoxal 5'-phosphate</name>
        <dbReference type="ChEBI" id="CHEBI:597326"/>
    </cofactor>
</comment>
<evidence type="ECO:0000313" key="8">
    <source>
        <dbReference type="Proteomes" id="UP000322530"/>
    </source>
</evidence>
<dbReference type="GO" id="GO:0005829">
    <property type="term" value="C:cytosol"/>
    <property type="evidence" value="ECO:0007669"/>
    <property type="project" value="TreeGrafter"/>
</dbReference>
<keyword evidence="3 4" id="KW-0663">Pyridoxal phosphate</keyword>
<evidence type="ECO:0000256" key="2">
    <source>
        <dbReference type="ARBA" id="ARBA00006376"/>
    </source>
</evidence>
<dbReference type="GO" id="GO:0032259">
    <property type="term" value="P:methylation"/>
    <property type="evidence" value="ECO:0007669"/>
    <property type="project" value="UniProtKB-KW"/>
</dbReference>
<keyword evidence="4" id="KW-0963">Cytoplasm</keyword>
<comment type="caution">
    <text evidence="4">Lacks conserved residue(s) required for the propagation of feature annotation.</text>
</comment>
<dbReference type="SUPFAM" id="SSF53383">
    <property type="entry name" value="PLP-dependent transferases"/>
    <property type="match status" value="1"/>
</dbReference>
<dbReference type="InterPro" id="IPR015421">
    <property type="entry name" value="PyrdxlP-dep_Trfase_major"/>
</dbReference>
<evidence type="ECO:0000313" key="7">
    <source>
        <dbReference type="EMBL" id="GCF10050.1"/>
    </source>
</evidence>
<name>A0A5A5TEQ7_9CHLR</name>
<comment type="similarity">
    <text evidence="2 4">Belongs to the SHMT family.</text>
</comment>
<dbReference type="Proteomes" id="UP000322530">
    <property type="component" value="Unassembled WGS sequence"/>
</dbReference>
<dbReference type="PANTHER" id="PTHR11680">
    <property type="entry name" value="SERINE HYDROXYMETHYLTRANSFERASE"/>
    <property type="match status" value="1"/>
</dbReference>
<dbReference type="UniPathway" id="UPA00193"/>
<dbReference type="InterPro" id="IPR001085">
    <property type="entry name" value="Ser_HO-MeTrfase"/>
</dbReference>
<gene>
    <name evidence="7" type="primary">glyA_2</name>
    <name evidence="4" type="synonym">glyA</name>
    <name evidence="7" type="ORF">KDI_36140</name>
</gene>
<proteinExistence type="inferred from homology"/>
<comment type="pathway">
    <text evidence="4">One-carbon metabolism; tetrahydrofolate interconversion.</text>
</comment>
<dbReference type="InterPro" id="IPR039429">
    <property type="entry name" value="SHMT-like_dom"/>
</dbReference>
<dbReference type="OrthoDB" id="9803846at2"/>